<feature type="domain" description="ABC3 transporter permease C-terminal" evidence="7">
    <location>
        <begin position="287"/>
        <end position="403"/>
    </location>
</feature>
<evidence type="ECO:0000259" key="8">
    <source>
        <dbReference type="Pfam" id="PF12704"/>
    </source>
</evidence>
<dbReference type="GO" id="GO:0022857">
    <property type="term" value="F:transmembrane transporter activity"/>
    <property type="evidence" value="ECO:0007669"/>
    <property type="project" value="TreeGrafter"/>
</dbReference>
<dbReference type="EMBL" id="FNGS01000012">
    <property type="protein sequence ID" value="SDN05469.1"/>
    <property type="molecule type" value="Genomic_DNA"/>
</dbReference>
<dbReference type="InterPro" id="IPR025857">
    <property type="entry name" value="MacB_PCD"/>
</dbReference>
<keyword evidence="10" id="KW-1185">Reference proteome</keyword>
<feature type="domain" description="ABC3 transporter permease C-terminal" evidence="7">
    <location>
        <begin position="670"/>
        <end position="779"/>
    </location>
</feature>
<evidence type="ECO:0000256" key="5">
    <source>
        <dbReference type="ARBA" id="ARBA00023136"/>
    </source>
</evidence>
<dbReference type="PANTHER" id="PTHR30572:SF18">
    <property type="entry name" value="ABC-TYPE MACROLIDE FAMILY EXPORT SYSTEM PERMEASE COMPONENT 2"/>
    <property type="match status" value="1"/>
</dbReference>
<feature type="transmembrane region" description="Helical" evidence="6">
    <location>
        <begin position="281"/>
        <end position="303"/>
    </location>
</feature>
<proteinExistence type="predicted"/>
<dbReference type="STRING" id="563176.SAMN04488090_4861"/>
<feature type="transmembrane region" description="Helical" evidence="6">
    <location>
        <begin position="667"/>
        <end position="691"/>
    </location>
</feature>
<feature type="domain" description="MacB-like periplasmic core" evidence="8">
    <location>
        <begin position="20"/>
        <end position="239"/>
    </location>
</feature>
<dbReference type="InterPro" id="IPR050250">
    <property type="entry name" value="Macrolide_Exporter_MacB"/>
</dbReference>
<feature type="transmembrane region" description="Helical" evidence="6">
    <location>
        <begin position="419"/>
        <end position="443"/>
    </location>
</feature>
<dbReference type="GO" id="GO:0005886">
    <property type="term" value="C:plasma membrane"/>
    <property type="evidence" value="ECO:0007669"/>
    <property type="project" value="UniProtKB-SubCell"/>
</dbReference>
<organism evidence="9 10">
    <name type="scientific">Siphonobacter aquaeclarae</name>
    <dbReference type="NCBI Taxonomy" id="563176"/>
    <lineage>
        <taxon>Bacteria</taxon>
        <taxon>Pseudomonadati</taxon>
        <taxon>Bacteroidota</taxon>
        <taxon>Cytophagia</taxon>
        <taxon>Cytophagales</taxon>
        <taxon>Cytophagaceae</taxon>
        <taxon>Siphonobacter</taxon>
    </lineage>
</organism>
<feature type="transmembrane region" description="Helical" evidence="6">
    <location>
        <begin position="21"/>
        <end position="42"/>
    </location>
</feature>
<feature type="transmembrane region" description="Helical" evidence="6">
    <location>
        <begin position="751"/>
        <end position="771"/>
    </location>
</feature>
<evidence type="ECO:0000256" key="4">
    <source>
        <dbReference type="ARBA" id="ARBA00022989"/>
    </source>
</evidence>
<reference evidence="9 10" key="1">
    <citation type="submission" date="2016-10" db="EMBL/GenBank/DDBJ databases">
        <authorList>
            <person name="de Groot N.N."/>
        </authorList>
    </citation>
    <scope>NUCLEOTIDE SEQUENCE [LARGE SCALE GENOMIC DNA]</scope>
    <source>
        <strain evidence="9 10">DSM 21668</strain>
    </source>
</reference>
<evidence type="ECO:0000313" key="9">
    <source>
        <dbReference type="EMBL" id="SDN05469.1"/>
    </source>
</evidence>
<accession>A0A1G9Y8N0</accession>
<feature type="domain" description="MacB-like periplasmic core" evidence="8">
    <location>
        <begin position="488"/>
        <end position="633"/>
    </location>
</feature>
<feature type="transmembrane region" description="Helical" evidence="6">
    <location>
        <begin position="719"/>
        <end position="739"/>
    </location>
</feature>
<feature type="transmembrane region" description="Helical" evidence="6">
    <location>
        <begin position="328"/>
        <end position="354"/>
    </location>
</feature>
<dbReference type="AlphaFoldDB" id="A0A1G9Y8N0"/>
<evidence type="ECO:0000259" key="7">
    <source>
        <dbReference type="Pfam" id="PF02687"/>
    </source>
</evidence>
<keyword evidence="3 6" id="KW-0812">Transmembrane</keyword>
<evidence type="ECO:0000313" key="10">
    <source>
        <dbReference type="Proteomes" id="UP000198901"/>
    </source>
</evidence>
<gene>
    <name evidence="9" type="ORF">SAMN04488090_4861</name>
</gene>
<keyword evidence="2" id="KW-1003">Cell membrane</keyword>
<evidence type="ECO:0000256" key="1">
    <source>
        <dbReference type="ARBA" id="ARBA00004651"/>
    </source>
</evidence>
<evidence type="ECO:0000256" key="6">
    <source>
        <dbReference type="SAM" id="Phobius"/>
    </source>
</evidence>
<evidence type="ECO:0000256" key="2">
    <source>
        <dbReference type="ARBA" id="ARBA00022475"/>
    </source>
</evidence>
<protein>
    <submittedName>
        <fullName evidence="9">ABC-type antimicrobial peptide transport system, permease component</fullName>
    </submittedName>
</protein>
<dbReference type="InterPro" id="IPR003838">
    <property type="entry name" value="ABC3_permease_C"/>
</dbReference>
<feature type="transmembrane region" description="Helical" evidence="6">
    <location>
        <begin position="374"/>
        <end position="398"/>
    </location>
</feature>
<keyword evidence="4 6" id="KW-1133">Transmembrane helix</keyword>
<dbReference type="Pfam" id="PF12704">
    <property type="entry name" value="MacB_PCD"/>
    <property type="match status" value="2"/>
</dbReference>
<keyword evidence="5 6" id="KW-0472">Membrane</keyword>
<evidence type="ECO:0000256" key="3">
    <source>
        <dbReference type="ARBA" id="ARBA00022692"/>
    </source>
</evidence>
<comment type="subcellular location">
    <subcellularLocation>
        <location evidence="1">Cell membrane</location>
        <topology evidence="1">Multi-pass membrane protein</topology>
    </subcellularLocation>
</comment>
<dbReference type="Pfam" id="PF02687">
    <property type="entry name" value="FtsX"/>
    <property type="match status" value="2"/>
</dbReference>
<dbReference type="PANTHER" id="PTHR30572">
    <property type="entry name" value="MEMBRANE COMPONENT OF TRANSPORTER-RELATED"/>
    <property type="match status" value="1"/>
</dbReference>
<dbReference type="Proteomes" id="UP000198901">
    <property type="component" value="Unassembled WGS sequence"/>
</dbReference>
<name>A0A1G9Y8N0_9BACT</name>
<dbReference type="OrthoDB" id="5933722at2"/>
<sequence length="790" mass="88315">MFRNYLKIAFRQLLRQKMYSFINIAGLASGMAVALLIGLWIVDEFTFDSVHAHRDRLGQVWQFVNFTGEKASYGVTPQPLAEELRSKYPEFQSVSLSKGSEFILADGDRKFRESGNFVEAPFPDMVSLRMLSGTKDALKDPRSVLLSKSVATEIFGEASPLNQVLKLDNKEAVRVAGVYADFPLSSSFHDVRVLAPWNLLVATQRWVRDSQQEWDNNSFQVYVQLREGADFESVSAKISDTRMKKKDPPAYKPEFFVHPMRKWHLYNDFENGVNVGGLIEFVRLFGLIGLFILLLACINFMNLSTARSEKRAREVGIRKAIGSARSKLIAQFFSESLVVVVLSFTLSLIVAELLMPFFNNVAGKQLTMPWGEPLFWLCSFVFCGLTGFIAGSYPAFYLSSFQPVKVLKGTFRAGRFAAVPRQALVVFQFAVSITLLIGTLVVFKQIQYAKDRPVGYSKEGLLEINALLPEVFSHYDALRDELLHTGAIRDVSASRGSLTLQDGGTTDVSWKGKSADGKPLLMGNYISHDFGRTIGWEVLRGRDFSRRMATDSAGLIINEAAAKLMGFRNPVGETVRWNGQVFQVIGVVRNMVKENPFAPVNPSGFMLNYKAVTVMHVRLAPDKAVREALAKVEPVFRKYNPESLFSYRFVDEEYGRKFAVEERVGKLAGFFAILTVIISSLGLFGLASFVAEQRVKEIGVRKVLGASVAQLWGLLSKDFVRLVLISCLISIPVTAYLMNEWLTRYSYRTTLSWWMFGAAGLSAIGIALGTVSYQTIRAALVNPVKSLKSE</sequence>